<keyword evidence="3" id="KW-1185">Reference proteome</keyword>
<dbReference type="STRING" id="1035.BN961_00311"/>
<comment type="caution">
    <text evidence="2">The sequence shown here is derived from an EMBL/GenBank/DDBJ whole genome shotgun (WGS) entry which is preliminary data.</text>
</comment>
<evidence type="ECO:0000259" key="1">
    <source>
        <dbReference type="Pfam" id="PF12146"/>
    </source>
</evidence>
<dbReference type="Gene3D" id="3.40.50.1820">
    <property type="entry name" value="alpha/beta hydrolase"/>
    <property type="match status" value="1"/>
</dbReference>
<dbReference type="InterPro" id="IPR051044">
    <property type="entry name" value="MAG_DAG_Lipase"/>
</dbReference>
<feature type="domain" description="Serine aminopeptidase S33" evidence="1">
    <location>
        <begin position="73"/>
        <end position="327"/>
    </location>
</feature>
<dbReference type="PANTHER" id="PTHR11614">
    <property type="entry name" value="PHOSPHOLIPASE-RELATED"/>
    <property type="match status" value="1"/>
</dbReference>
<proteinExistence type="predicted"/>
<evidence type="ECO:0000313" key="2">
    <source>
        <dbReference type="EMBL" id="CEG06932.1"/>
    </source>
</evidence>
<protein>
    <submittedName>
        <fullName evidence="2">Phospholipase YtpA</fullName>
    </submittedName>
</protein>
<organism evidence="2 3">
    <name type="scientific">Afipia felis</name>
    <name type="common">Cat scratch disease bacillus</name>
    <dbReference type="NCBI Taxonomy" id="1035"/>
    <lineage>
        <taxon>Bacteria</taxon>
        <taxon>Pseudomonadati</taxon>
        <taxon>Pseudomonadota</taxon>
        <taxon>Alphaproteobacteria</taxon>
        <taxon>Hyphomicrobiales</taxon>
        <taxon>Nitrobacteraceae</taxon>
        <taxon>Afipia</taxon>
    </lineage>
</organism>
<dbReference type="Pfam" id="PF12146">
    <property type="entry name" value="Hydrolase_4"/>
    <property type="match status" value="1"/>
</dbReference>
<dbReference type="InterPro" id="IPR022742">
    <property type="entry name" value="Hydrolase_4"/>
</dbReference>
<dbReference type="EMBL" id="CCAZ020000001">
    <property type="protein sequence ID" value="CEG06932.1"/>
    <property type="molecule type" value="Genomic_DNA"/>
</dbReference>
<name>A0A090MKW3_AFIFE</name>
<evidence type="ECO:0000313" key="3">
    <source>
        <dbReference type="Proteomes" id="UP000035762"/>
    </source>
</evidence>
<accession>A0A090MKW3</accession>
<dbReference type="AlphaFoldDB" id="A0A090MKW3"/>
<dbReference type="InterPro" id="IPR029058">
    <property type="entry name" value="AB_hydrolase_fold"/>
</dbReference>
<sequence>MGEAENVFKRGCGEFSGAFRPVNIRAIPSGFPFMTLLSIPANPVPDDVVSGTIKARDGVELRFARWAPPAGRKGTVCVFTGRGECIEKYFETVRDLRARGFAVAMIDWRGQGHSARQLSDYRKGYVRSFRDYEADVAAFVQQVVMPDCPPPYFALAHSMGGAVLLRVLHGGSRWFDRIVMTAPMIDLPGRTTGWPIRTLIRTMRFAGMGGNYIPGGSSKLVGTGPFAENPVTSDPVRYARNASILEEDPTLGIASPTVGWTDAAFRTILGSRATTYPSRIRQPLLLIAASHDTVVSTAAIEEFAYHLRTGSHLVIAGAKHEILQEQDRYRAQFWAAFDAFVPGTPLF</sequence>
<gene>
    <name evidence="2" type="primary">ytpA</name>
    <name evidence="2" type="ORF">BN961_00311</name>
</gene>
<reference evidence="2 3" key="1">
    <citation type="journal article" date="2014" name="Genome Announc.">
        <title>Genome Sequence of Afipia felis Strain 76713, Isolated in Hospital Water Using an Amoeba Co-Culture Procedure.</title>
        <authorList>
            <person name="Benamar S."/>
            <person name="La Scola B."/>
            <person name="Croce O."/>
        </authorList>
    </citation>
    <scope>NUCLEOTIDE SEQUENCE [LARGE SCALE GENOMIC DNA]</scope>
    <source>
        <strain evidence="2 3">76713</strain>
    </source>
</reference>
<dbReference type="SUPFAM" id="SSF53474">
    <property type="entry name" value="alpha/beta-Hydrolases"/>
    <property type="match status" value="1"/>
</dbReference>
<dbReference type="Proteomes" id="UP000035762">
    <property type="component" value="Unassembled WGS sequence"/>
</dbReference>